<comment type="caution">
    <text evidence="2">The sequence shown here is derived from an EMBL/GenBank/DDBJ whole genome shotgun (WGS) entry which is preliminary data.</text>
</comment>
<evidence type="ECO:0000256" key="1">
    <source>
        <dbReference type="SAM" id="MobiDB-lite"/>
    </source>
</evidence>
<dbReference type="AlphaFoldDB" id="A0AAV4P713"/>
<protein>
    <submittedName>
        <fullName evidence="2">Leucine-rich repeat-containing protein 74A</fullName>
    </submittedName>
</protein>
<keyword evidence="3" id="KW-1185">Reference proteome</keyword>
<proteinExistence type="predicted"/>
<sequence>MRVNLKFVQTLAKYEKAGRDVKVIYGSEIRYDVLPRSSQPVAESTEGEVLTESSAMVFIQRLADEKGLSLKHIFRDIHAKFINQKAEEALQNAEEGQKKGRKRTSRPHDHGRIRQSSACQQSRCPKSKSSRSCERVQCRGPGEYV</sequence>
<feature type="region of interest" description="Disordered" evidence="1">
    <location>
        <begin position="90"/>
        <end position="145"/>
    </location>
</feature>
<gene>
    <name evidence="2" type="primary">Lrrc74a</name>
    <name evidence="2" type="ORF">CEXT_618541</name>
</gene>
<accession>A0AAV4P713</accession>
<reference evidence="2 3" key="1">
    <citation type="submission" date="2021-06" db="EMBL/GenBank/DDBJ databases">
        <title>Caerostris extrusa draft genome.</title>
        <authorList>
            <person name="Kono N."/>
            <person name="Arakawa K."/>
        </authorList>
    </citation>
    <scope>NUCLEOTIDE SEQUENCE [LARGE SCALE GENOMIC DNA]</scope>
</reference>
<organism evidence="2 3">
    <name type="scientific">Caerostris extrusa</name>
    <name type="common">Bark spider</name>
    <name type="synonym">Caerostris bankana</name>
    <dbReference type="NCBI Taxonomy" id="172846"/>
    <lineage>
        <taxon>Eukaryota</taxon>
        <taxon>Metazoa</taxon>
        <taxon>Ecdysozoa</taxon>
        <taxon>Arthropoda</taxon>
        <taxon>Chelicerata</taxon>
        <taxon>Arachnida</taxon>
        <taxon>Araneae</taxon>
        <taxon>Araneomorphae</taxon>
        <taxon>Entelegynae</taxon>
        <taxon>Araneoidea</taxon>
        <taxon>Araneidae</taxon>
        <taxon>Caerostris</taxon>
    </lineage>
</organism>
<name>A0AAV4P713_CAEEX</name>
<evidence type="ECO:0000313" key="2">
    <source>
        <dbReference type="EMBL" id="GIX91496.1"/>
    </source>
</evidence>
<dbReference type="EMBL" id="BPLR01004030">
    <property type="protein sequence ID" value="GIX91496.1"/>
    <property type="molecule type" value="Genomic_DNA"/>
</dbReference>
<dbReference type="Proteomes" id="UP001054945">
    <property type="component" value="Unassembled WGS sequence"/>
</dbReference>
<evidence type="ECO:0000313" key="3">
    <source>
        <dbReference type="Proteomes" id="UP001054945"/>
    </source>
</evidence>